<dbReference type="SMART" id="SM00128">
    <property type="entry name" value="IPPc"/>
    <property type="match status" value="1"/>
</dbReference>
<dbReference type="InterPro" id="IPR036691">
    <property type="entry name" value="Endo/exonu/phosph_ase_sf"/>
</dbReference>
<feature type="domain" description="Inositol polyphosphate-related phosphatase" evidence="3">
    <location>
        <begin position="2"/>
        <end position="321"/>
    </location>
</feature>
<reference evidence="4 5" key="1">
    <citation type="journal article" date="2016" name="Genome Biol. Evol.">
        <title>Divergent and convergent evolution of fungal pathogenicity.</title>
        <authorList>
            <person name="Shang Y."/>
            <person name="Xiao G."/>
            <person name="Zheng P."/>
            <person name="Cen K."/>
            <person name="Zhan S."/>
            <person name="Wang C."/>
        </authorList>
    </citation>
    <scope>NUCLEOTIDE SEQUENCE [LARGE SCALE GENOMIC DNA]</scope>
    <source>
        <strain evidence="4 5">ARSEF 7405</strain>
    </source>
</reference>
<evidence type="ECO:0000313" key="4">
    <source>
        <dbReference type="EMBL" id="KZZ86688.1"/>
    </source>
</evidence>
<keyword evidence="2" id="KW-0472">Membrane</keyword>
<evidence type="ECO:0000256" key="2">
    <source>
        <dbReference type="SAM" id="Phobius"/>
    </source>
</evidence>
<dbReference type="InterPro" id="IPR046985">
    <property type="entry name" value="IP5"/>
</dbReference>
<proteinExistence type="predicted"/>
<dbReference type="Proteomes" id="UP000242877">
    <property type="component" value="Unassembled WGS sequence"/>
</dbReference>
<keyword evidence="2" id="KW-1133">Transmembrane helix</keyword>
<dbReference type="GO" id="GO:0046856">
    <property type="term" value="P:phosphatidylinositol dephosphorylation"/>
    <property type="evidence" value="ECO:0007669"/>
    <property type="project" value="InterPro"/>
</dbReference>
<dbReference type="SUPFAM" id="SSF56219">
    <property type="entry name" value="DNase I-like"/>
    <property type="match status" value="1"/>
</dbReference>
<dbReference type="PANTHER" id="PTHR11200:SF286">
    <property type="entry name" value="5-PHOSPHATASE, PUTATIVE (AFU_ORTHOLOGUE AFUA_5G07600)-RELATED"/>
    <property type="match status" value="1"/>
</dbReference>
<name>A0A167UWB4_9EURO</name>
<evidence type="ECO:0000256" key="1">
    <source>
        <dbReference type="SAM" id="MobiDB-lite"/>
    </source>
</evidence>
<dbReference type="VEuPathDB" id="FungiDB:AAP_06307"/>
<dbReference type="GO" id="GO:0004439">
    <property type="term" value="F:phosphatidylinositol-4,5-bisphosphate 5-phosphatase activity"/>
    <property type="evidence" value="ECO:0007669"/>
    <property type="project" value="TreeGrafter"/>
</dbReference>
<gene>
    <name evidence="4" type="ORF">AAP_06307</name>
</gene>
<comment type="caution">
    <text evidence="4">The sequence shown here is derived from an EMBL/GenBank/DDBJ whole genome shotgun (WGS) entry which is preliminary data.</text>
</comment>
<sequence length="384" mass="43546">MKSIDVYVVTFNCGRERVIPEEFGPALFGVLPQDYQKDASATTKAGQGQATSSDPKPILETYPHLLVLSLQELAPIAYSYLGGRFLTHYFDGLREAVTLATNGEHVYENAVCENTGMTAIMRRNEDWKKLARLMVFSNPKSREAGGEETRGAEEEEAPLLQLPQNTRGLYSPQSYLFVAGDFNYRTASLGPKPDDYDTFPQPTEDPDSPLHYRHLLSRDQLTRERTNQRTFHHLTEMPITFPPTYKIIHFPEGTPNIVHKAYNWARNRWPSWCDRVLYADASVYSGFQGLNPRSYHSLPVMSTSDHLPVAFLASVALKEIPAPEEGNNYQPPFDIDATWKDRRAAARRKEILSGLLFYLGLTREGNVLFLMMTFILGTLYRILG</sequence>
<dbReference type="PANTHER" id="PTHR11200">
    <property type="entry name" value="INOSITOL 5-PHOSPHATASE"/>
    <property type="match status" value="1"/>
</dbReference>
<evidence type="ECO:0000313" key="5">
    <source>
        <dbReference type="Proteomes" id="UP000242877"/>
    </source>
</evidence>
<dbReference type="OrthoDB" id="62798at2759"/>
<accession>A0A167UWB4</accession>
<keyword evidence="2" id="KW-0812">Transmembrane</keyword>
<dbReference type="Gene3D" id="3.60.10.10">
    <property type="entry name" value="Endonuclease/exonuclease/phosphatase"/>
    <property type="match status" value="1"/>
</dbReference>
<dbReference type="Pfam" id="PF22669">
    <property type="entry name" value="Exo_endo_phos2"/>
    <property type="match status" value="1"/>
</dbReference>
<dbReference type="EMBL" id="AZGZ01000051">
    <property type="protein sequence ID" value="KZZ86688.1"/>
    <property type="molecule type" value="Genomic_DNA"/>
</dbReference>
<dbReference type="AlphaFoldDB" id="A0A167UWB4"/>
<organism evidence="4 5">
    <name type="scientific">Ascosphaera apis ARSEF 7405</name>
    <dbReference type="NCBI Taxonomy" id="392613"/>
    <lineage>
        <taxon>Eukaryota</taxon>
        <taxon>Fungi</taxon>
        <taxon>Dikarya</taxon>
        <taxon>Ascomycota</taxon>
        <taxon>Pezizomycotina</taxon>
        <taxon>Eurotiomycetes</taxon>
        <taxon>Eurotiomycetidae</taxon>
        <taxon>Onygenales</taxon>
        <taxon>Ascosphaeraceae</taxon>
        <taxon>Ascosphaera</taxon>
    </lineage>
</organism>
<feature type="transmembrane region" description="Helical" evidence="2">
    <location>
        <begin position="365"/>
        <end position="383"/>
    </location>
</feature>
<protein>
    <submittedName>
        <fullName evidence="4">Inositol 5-phosphatase</fullName>
    </submittedName>
</protein>
<dbReference type="InterPro" id="IPR000300">
    <property type="entry name" value="IPPc"/>
</dbReference>
<keyword evidence="5" id="KW-1185">Reference proteome</keyword>
<evidence type="ECO:0000259" key="3">
    <source>
        <dbReference type="SMART" id="SM00128"/>
    </source>
</evidence>
<feature type="region of interest" description="Disordered" evidence="1">
    <location>
        <begin position="190"/>
        <end position="209"/>
    </location>
</feature>